<organism evidence="1 2">
    <name type="scientific">Saccharicrinis fermentans DSM 9555 = JCM 21142</name>
    <dbReference type="NCBI Taxonomy" id="869213"/>
    <lineage>
        <taxon>Bacteria</taxon>
        <taxon>Pseudomonadati</taxon>
        <taxon>Bacteroidota</taxon>
        <taxon>Bacteroidia</taxon>
        <taxon>Marinilabiliales</taxon>
        <taxon>Marinilabiliaceae</taxon>
        <taxon>Saccharicrinis</taxon>
    </lineage>
</organism>
<sequence>MATTTLHIKNMVCKRCIKVVRDEFTKLNLKIEEVELGQAKVLSPISNAKMTEIKNVLQQNGFELIGDKKSQQIAKIKTIIIEKIHHSEKAFDSINSSDYIAKEMGLDYSYLSHLFSSVEV</sequence>
<gene>
    <name evidence="1" type="ORF">JCM21142_31172</name>
</gene>
<comment type="caution">
    <text evidence="1">The sequence shown here is derived from an EMBL/GenBank/DDBJ whole genome shotgun (WGS) entry which is preliminary data.</text>
</comment>
<dbReference type="AlphaFoldDB" id="W7YJ20"/>
<dbReference type="SUPFAM" id="SSF55008">
    <property type="entry name" value="HMA, heavy metal-associated domain"/>
    <property type="match status" value="1"/>
</dbReference>
<evidence type="ECO:0000313" key="2">
    <source>
        <dbReference type="Proteomes" id="UP000019402"/>
    </source>
</evidence>
<dbReference type="InterPro" id="IPR036163">
    <property type="entry name" value="HMA_dom_sf"/>
</dbReference>
<dbReference type="Gene3D" id="3.30.70.100">
    <property type="match status" value="1"/>
</dbReference>
<name>W7YJ20_9BACT</name>
<dbReference type="Proteomes" id="UP000019402">
    <property type="component" value="Unassembled WGS sequence"/>
</dbReference>
<accession>W7YJ20</accession>
<keyword evidence="2" id="KW-1185">Reference proteome</keyword>
<reference evidence="1 2" key="1">
    <citation type="journal article" date="2014" name="Genome Announc.">
        <title>Draft Genome Sequence of Cytophaga fermentans JCM 21142T, a Facultative Anaerobe Isolated from Marine Mud.</title>
        <authorList>
            <person name="Starns D."/>
            <person name="Oshima K."/>
            <person name="Suda W."/>
            <person name="Iino T."/>
            <person name="Yuki M."/>
            <person name="Inoue J."/>
            <person name="Kitamura K."/>
            <person name="Iida T."/>
            <person name="Darby A."/>
            <person name="Hattori M."/>
            <person name="Ohkuma M."/>
        </authorList>
    </citation>
    <scope>NUCLEOTIDE SEQUENCE [LARGE SCALE GENOMIC DNA]</scope>
    <source>
        <strain evidence="1 2">JCM 21142</strain>
    </source>
</reference>
<dbReference type="eggNOG" id="COG2207">
    <property type="taxonomic scope" value="Bacteria"/>
</dbReference>
<dbReference type="EMBL" id="BAMD01000010">
    <property type="protein sequence ID" value="GAF02534.1"/>
    <property type="molecule type" value="Genomic_DNA"/>
</dbReference>
<dbReference type="STRING" id="869213.GCA_000517085_02781"/>
<protein>
    <submittedName>
        <fullName evidence="1">Uncharacterized protein</fullName>
    </submittedName>
</protein>
<evidence type="ECO:0000313" key="1">
    <source>
        <dbReference type="EMBL" id="GAF02534.1"/>
    </source>
</evidence>
<dbReference type="GO" id="GO:0046872">
    <property type="term" value="F:metal ion binding"/>
    <property type="evidence" value="ECO:0007669"/>
    <property type="project" value="InterPro"/>
</dbReference>
<proteinExistence type="predicted"/>